<name>A0ABU8BAB4_9BRAD</name>
<evidence type="ECO:0000313" key="2">
    <source>
        <dbReference type="EMBL" id="MEH2555480.1"/>
    </source>
</evidence>
<dbReference type="SUPFAM" id="SSF141371">
    <property type="entry name" value="PilZ domain-like"/>
    <property type="match status" value="1"/>
</dbReference>
<organism evidence="2 3">
    <name type="scientific">Bradyrhizobium algeriense</name>
    <dbReference type="NCBI Taxonomy" id="634784"/>
    <lineage>
        <taxon>Bacteria</taxon>
        <taxon>Pseudomonadati</taxon>
        <taxon>Pseudomonadota</taxon>
        <taxon>Alphaproteobacteria</taxon>
        <taxon>Hyphomicrobiales</taxon>
        <taxon>Nitrobacteraceae</taxon>
        <taxon>Bradyrhizobium</taxon>
    </lineage>
</organism>
<accession>A0ABU8BAB4</accession>
<reference evidence="2 3" key="1">
    <citation type="submission" date="2024-02" db="EMBL/GenBank/DDBJ databases">
        <title>Adaptive strategies in a cosmopolitan and abundant soil bacterium.</title>
        <authorList>
            <person name="Carini P."/>
        </authorList>
    </citation>
    <scope>NUCLEOTIDE SEQUENCE [LARGE SCALE GENOMIC DNA]</scope>
    <source>
        <strain evidence="2 3">AZCC 1608</strain>
    </source>
</reference>
<protein>
    <recommendedName>
        <fullName evidence="1">PilZ domain-containing protein</fullName>
    </recommendedName>
</protein>
<dbReference type="Pfam" id="PF07238">
    <property type="entry name" value="PilZ"/>
    <property type="match status" value="1"/>
</dbReference>
<gene>
    <name evidence="2" type="ORF">V1286_003009</name>
</gene>
<evidence type="ECO:0000259" key="1">
    <source>
        <dbReference type="Pfam" id="PF07238"/>
    </source>
</evidence>
<keyword evidence="3" id="KW-1185">Reference proteome</keyword>
<proteinExistence type="predicted"/>
<dbReference type="Gene3D" id="2.40.10.220">
    <property type="entry name" value="predicted glycosyltransferase like domains"/>
    <property type="match status" value="1"/>
</dbReference>
<sequence>MMGRLAACRPCSMEAATGERIVAFGRVGKPLRNRFFVADCAPMNTLAETRHHRATEFKAAGRKAFVGGTSDMALLSSRKRESRKSLSQPGWITLEGGFAARQCVVKDLSTTGAKVTIDDPNSLPTKLRLAFSRDARTGRPCEVVWRRGKSVGVKFVR</sequence>
<feature type="domain" description="PilZ" evidence="1">
    <location>
        <begin position="79"/>
        <end position="156"/>
    </location>
</feature>
<dbReference type="InterPro" id="IPR009875">
    <property type="entry name" value="PilZ_domain"/>
</dbReference>
<evidence type="ECO:0000313" key="3">
    <source>
        <dbReference type="Proteomes" id="UP001364224"/>
    </source>
</evidence>
<comment type="caution">
    <text evidence="2">The sequence shown here is derived from an EMBL/GenBank/DDBJ whole genome shotgun (WGS) entry which is preliminary data.</text>
</comment>
<dbReference type="Proteomes" id="UP001364224">
    <property type="component" value="Unassembled WGS sequence"/>
</dbReference>
<dbReference type="EMBL" id="JAZHRV010000001">
    <property type="protein sequence ID" value="MEH2555480.1"/>
    <property type="molecule type" value="Genomic_DNA"/>
</dbReference>